<dbReference type="InterPro" id="IPR045612">
    <property type="entry name" value="DUF5914"/>
</dbReference>
<evidence type="ECO:0000256" key="6">
    <source>
        <dbReference type="SAM" id="MobiDB-lite"/>
    </source>
</evidence>
<dbReference type="EMBL" id="CP011125">
    <property type="protein sequence ID" value="AKF11433.1"/>
    <property type="molecule type" value="Genomic_DNA"/>
</dbReference>
<proteinExistence type="predicted"/>
<dbReference type="GO" id="GO:0046872">
    <property type="term" value="F:metal ion binding"/>
    <property type="evidence" value="ECO:0007669"/>
    <property type="project" value="UniProtKB-KW"/>
</dbReference>
<dbReference type="KEGG" id="samy:DB32_008582"/>
<feature type="region of interest" description="Disordered" evidence="6">
    <location>
        <begin position="1"/>
        <end position="23"/>
    </location>
</feature>
<dbReference type="InterPro" id="IPR017941">
    <property type="entry name" value="Rieske_2Fe-2S"/>
</dbReference>
<keyword evidence="5" id="KW-0411">Iron-sulfur</keyword>
<evidence type="ECO:0000313" key="8">
    <source>
        <dbReference type="EMBL" id="AKF11433.1"/>
    </source>
</evidence>
<sequence>MLLGRDPAEVAGRPMSPPEPDWIQADPRRIRTALARASAKPSGGWAVLDATRAVREAKGPRHYVVAGRELVAWWDGERVKVAPDACPHMGASLSCGHVSASGEVVCPWHGLALGKTAHGGWAPLRTHDDGVLTWVRATALLAPGEAPTDAPILPVRPPRFLDAVVRTEARCATQDVIANRLDPWHGAHFHPHSFARLRVIGEDAESITVRVVYRIAGRVGMEVDARFHCPDPRSIVMTIVAGEGVGSLVETHATPIETGRTAIVEATLAYSERPRMAWLPRAGALMRKLVQARSARLWDDDAQYCERTYELRTKKKPLTVVDDAEIPAPAEAE</sequence>
<dbReference type="AlphaFoldDB" id="A0A0F6WAE0"/>
<gene>
    <name evidence="8" type="ORF">DB32_008582</name>
</gene>
<evidence type="ECO:0000256" key="2">
    <source>
        <dbReference type="ARBA" id="ARBA00022723"/>
    </source>
</evidence>
<dbReference type="Pfam" id="PF19299">
    <property type="entry name" value="DUF5914"/>
    <property type="match status" value="1"/>
</dbReference>
<evidence type="ECO:0000256" key="4">
    <source>
        <dbReference type="ARBA" id="ARBA00023004"/>
    </source>
</evidence>
<protein>
    <submittedName>
        <fullName evidence="8">CrtV-methyltransferase-like protein</fullName>
    </submittedName>
</protein>
<keyword evidence="9" id="KW-1185">Reference proteome</keyword>
<dbReference type="GO" id="GO:0016491">
    <property type="term" value="F:oxidoreductase activity"/>
    <property type="evidence" value="ECO:0007669"/>
    <property type="project" value="UniProtKB-KW"/>
</dbReference>
<organism evidence="8 9">
    <name type="scientific">Sandaracinus amylolyticus</name>
    <dbReference type="NCBI Taxonomy" id="927083"/>
    <lineage>
        <taxon>Bacteria</taxon>
        <taxon>Pseudomonadati</taxon>
        <taxon>Myxococcota</taxon>
        <taxon>Polyangia</taxon>
        <taxon>Polyangiales</taxon>
        <taxon>Sandaracinaceae</taxon>
        <taxon>Sandaracinus</taxon>
    </lineage>
</organism>
<dbReference type="GO" id="GO:0032259">
    <property type="term" value="P:methylation"/>
    <property type="evidence" value="ECO:0007669"/>
    <property type="project" value="UniProtKB-KW"/>
</dbReference>
<reference evidence="8 9" key="1">
    <citation type="submission" date="2015-03" db="EMBL/GenBank/DDBJ databases">
        <title>Genome assembly of Sandaracinus amylolyticus DSM 53668.</title>
        <authorList>
            <person name="Sharma G."/>
            <person name="Subramanian S."/>
        </authorList>
    </citation>
    <scope>NUCLEOTIDE SEQUENCE [LARGE SCALE GENOMIC DNA]</scope>
    <source>
        <strain evidence="8 9">DSM 53668</strain>
    </source>
</reference>
<dbReference type="Proteomes" id="UP000034883">
    <property type="component" value="Chromosome"/>
</dbReference>
<name>A0A0F6WAE0_9BACT</name>
<dbReference type="RefSeq" id="WP_205627130.1">
    <property type="nucleotide sequence ID" value="NZ_CP011125.1"/>
</dbReference>
<dbReference type="PANTHER" id="PTHR21266">
    <property type="entry name" value="IRON-SULFUR DOMAIN CONTAINING PROTEIN"/>
    <property type="match status" value="1"/>
</dbReference>
<keyword evidence="2" id="KW-0479">Metal-binding</keyword>
<dbReference type="GO" id="GO:0008168">
    <property type="term" value="F:methyltransferase activity"/>
    <property type="evidence" value="ECO:0007669"/>
    <property type="project" value="UniProtKB-KW"/>
</dbReference>
<dbReference type="InterPro" id="IPR036922">
    <property type="entry name" value="Rieske_2Fe-2S_sf"/>
</dbReference>
<dbReference type="GO" id="GO:0051537">
    <property type="term" value="F:2 iron, 2 sulfur cluster binding"/>
    <property type="evidence" value="ECO:0007669"/>
    <property type="project" value="UniProtKB-KW"/>
</dbReference>
<dbReference type="PROSITE" id="PS51296">
    <property type="entry name" value="RIESKE"/>
    <property type="match status" value="1"/>
</dbReference>
<keyword evidence="3" id="KW-0560">Oxidoreductase</keyword>
<dbReference type="Pfam" id="PF00355">
    <property type="entry name" value="Rieske"/>
    <property type="match status" value="1"/>
</dbReference>
<accession>A0A0F6WAE0</accession>
<feature type="domain" description="Rieske" evidence="7">
    <location>
        <begin position="45"/>
        <end position="135"/>
    </location>
</feature>
<dbReference type="SUPFAM" id="SSF50022">
    <property type="entry name" value="ISP domain"/>
    <property type="match status" value="1"/>
</dbReference>
<evidence type="ECO:0000259" key="7">
    <source>
        <dbReference type="PROSITE" id="PS51296"/>
    </source>
</evidence>
<evidence type="ECO:0000256" key="3">
    <source>
        <dbReference type="ARBA" id="ARBA00023002"/>
    </source>
</evidence>
<dbReference type="PANTHER" id="PTHR21266:SF60">
    <property type="entry name" value="3-KETOSTEROID-9-ALPHA-MONOOXYGENASE, OXYGENASE COMPONENT"/>
    <property type="match status" value="1"/>
</dbReference>
<keyword evidence="8" id="KW-0808">Transferase</keyword>
<keyword evidence="8" id="KW-0489">Methyltransferase</keyword>
<evidence type="ECO:0000256" key="5">
    <source>
        <dbReference type="ARBA" id="ARBA00023014"/>
    </source>
</evidence>
<keyword evidence="1" id="KW-0001">2Fe-2S</keyword>
<dbReference type="Gene3D" id="2.102.10.10">
    <property type="entry name" value="Rieske [2Fe-2S] iron-sulphur domain"/>
    <property type="match status" value="1"/>
</dbReference>
<keyword evidence="4" id="KW-0408">Iron</keyword>
<dbReference type="STRING" id="927083.DB32_008582"/>
<evidence type="ECO:0000256" key="1">
    <source>
        <dbReference type="ARBA" id="ARBA00022714"/>
    </source>
</evidence>
<evidence type="ECO:0000313" key="9">
    <source>
        <dbReference type="Proteomes" id="UP000034883"/>
    </source>
</evidence>
<dbReference type="InterPro" id="IPR050584">
    <property type="entry name" value="Cholesterol_7-desaturase"/>
</dbReference>